<evidence type="ECO:0000256" key="8">
    <source>
        <dbReference type="RuleBase" id="RU361187"/>
    </source>
</evidence>
<accession>A0A7K1U228</accession>
<dbReference type="InterPro" id="IPR023296">
    <property type="entry name" value="Glyco_hydro_beta-prop_sf"/>
</dbReference>
<proteinExistence type="inferred from homology"/>
<comment type="caution">
    <text evidence="9">The sequence shown here is derived from an EMBL/GenBank/DDBJ whole genome shotgun (WGS) entry which is preliminary data.</text>
</comment>
<feature type="active site" description="Proton donor" evidence="6">
    <location>
        <position position="185"/>
    </location>
</feature>
<protein>
    <submittedName>
        <fullName evidence="9">Family 43 glycosylhydrolase</fullName>
    </submittedName>
</protein>
<gene>
    <name evidence="9" type="ORF">GO493_09095</name>
</gene>
<evidence type="ECO:0000313" key="10">
    <source>
        <dbReference type="Proteomes" id="UP000461730"/>
    </source>
</evidence>
<dbReference type="InterPro" id="IPR006710">
    <property type="entry name" value="Glyco_hydro_43"/>
</dbReference>
<name>A0A7K1U228_9BACT</name>
<organism evidence="9 10">
    <name type="scientific">Chitinophaga tropicalis</name>
    <dbReference type="NCBI Taxonomy" id="2683588"/>
    <lineage>
        <taxon>Bacteria</taxon>
        <taxon>Pseudomonadati</taxon>
        <taxon>Bacteroidota</taxon>
        <taxon>Chitinophagia</taxon>
        <taxon>Chitinophagales</taxon>
        <taxon>Chitinophagaceae</taxon>
        <taxon>Chitinophaga</taxon>
    </lineage>
</organism>
<keyword evidence="2" id="KW-0858">Xylan degradation</keyword>
<dbReference type="SUPFAM" id="SSF75005">
    <property type="entry name" value="Arabinanase/levansucrase/invertase"/>
    <property type="match status" value="1"/>
</dbReference>
<dbReference type="EMBL" id="WRXN01000003">
    <property type="protein sequence ID" value="MVT08411.1"/>
    <property type="molecule type" value="Genomic_DNA"/>
</dbReference>
<evidence type="ECO:0000313" key="9">
    <source>
        <dbReference type="EMBL" id="MVT08411.1"/>
    </source>
</evidence>
<dbReference type="GO" id="GO:0004553">
    <property type="term" value="F:hydrolase activity, hydrolyzing O-glycosyl compounds"/>
    <property type="evidence" value="ECO:0007669"/>
    <property type="project" value="InterPro"/>
</dbReference>
<keyword evidence="5 8" id="KW-0326">Glycosidase</keyword>
<evidence type="ECO:0000256" key="7">
    <source>
        <dbReference type="PIRSR" id="PIRSR606710-2"/>
    </source>
</evidence>
<evidence type="ECO:0000256" key="1">
    <source>
        <dbReference type="ARBA" id="ARBA00009865"/>
    </source>
</evidence>
<feature type="active site" description="Proton acceptor" evidence="6">
    <location>
        <position position="13"/>
    </location>
</feature>
<feature type="site" description="Important for catalytic activity, responsible for pKa modulation of the active site Glu and correct orientation of both the proton donor and substrate" evidence="7">
    <location>
        <position position="139"/>
    </location>
</feature>
<dbReference type="RefSeq" id="WP_157305833.1">
    <property type="nucleotide sequence ID" value="NZ_WRXN01000003.1"/>
</dbReference>
<evidence type="ECO:0000256" key="2">
    <source>
        <dbReference type="ARBA" id="ARBA00022651"/>
    </source>
</evidence>
<keyword evidence="10" id="KW-1185">Reference proteome</keyword>
<dbReference type="AlphaFoldDB" id="A0A7K1U228"/>
<reference evidence="9 10" key="1">
    <citation type="submission" date="2019-12" db="EMBL/GenBank/DDBJ databases">
        <title>Chitinophaga sp. strain ysch24 (GDMCC 1.1355), whole genome shotgun sequence.</title>
        <authorList>
            <person name="Zhang X."/>
        </authorList>
    </citation>
    <scope>NUCLEOTIDE SEQUENCE [LARGE SCALE GENOMIC DNA]</scope>
    <source>
        <strain evidence="10">ysch24</strain>
    </source>
</reference>
<dbReference type="CDD" id="cd18618">
    <property type="entry name" value="GH43_Xsa43E-like"/>
    <property type="match status" value="1"/>
</dbReference>
<evidence type="ECO:0000256" key="4">
    <source>
        <dbReference type="ARBA" id="ARBA00023277"/>
    </source>
</evidence>
<evidence type="ECO:0000256" key="5">
    <source>
        <dbReference type="ARBA" id="ARBA00023295"/>
    </source>
</evidence>
<dbReference type="PANTHER" id="PTHR43772">
    <property type="entry name" value="ENDO-1,4-BETA-XYLANASE"/>
    <property type="match status" value="1"/>
</dbReference>
<dbReference type="Proteomes" id="UP000461730">
    <property type="component" value="Unassembled WGS sequence"/>
</dbReference>
<keyword evidence="3 8" id="KW-0378">Hydrolase</keyword>
<evidence type="ECO:0000256" key="6">
    <source>
        <dbReference type="PIRSR" id="PIRSR606710-1"/>
    </source>
</evidence>
<dbReference type="Pfam" id="PF04616">
    <property type="entry name" value="Glyco_hydro_43"/>
    <property type="match status" value="1"/>
</dbReference>
<dbReference type="Gene3D" id="2.115.10.20">
    <property type="entry name" value="Glycosyl hydrolase domain, family 43"/>
    <property type="match status" value="1"/>
</dbReference>
<dbReference type="GO" id="GO:0045493">
    <property type="term" value="P:xylan catabolic process"/>
    <property type="evidence" value="ECO:0007669"/>
    <property type="project" value="UniProtKB-KW"/>
</dbReference>
<keyword evidence="2" id="KW-0624">Polysaccharide degradation</keyword>
<keyword evidence="4" id="KW-0119">Carbohydrate metabolism</keyword>
<comment type="similarity">
    <text evidence="1 8">Belongs to the glycosyl hydrolase 43 family.</text>
</comment>
<dbReference type="PANTHER" id="PTHR43772:SF2">
    <property type="entry name" value="PUTATIVE (AFU_ORTHOLOGUE AFUA_2G04480)-RELATED"/>
    <property type="match status" value="1"/>
</dbReference>
<sequence>MKNPVITHKFTADPTVIVHNDTVYLYTGHDEPPPAVDDYVMKDWLCFSSADMINWQEHPSPLKATDFSWAKGDAYASKVIERNGRFYWYVAVTHASIPGKAIGVATASHPTGPFTDAIGAALIDTTHIPPTDNEKANLDPSVLIDDDGQPYIFWGSKQCYYTKLSSNMIELADVPSLISLPGFMEGVHVYKRNGWYYIMYGYEFPEKVAYAMSRNIQGPWEFKGIVNDVVFNCETNRPATLDFKGQAYFFYHNGALPDGGSHRRSICVDDLFYNEDGTIQQVIQTRPDN</sequence>
<evidence type="ECO:0000256" key="3">
    <source>
        <dbReference type="ARBA" id="ARBA00022801"/>
    </source>
</evidence>
<dbReference type="InterPro" id="IPR052176">
    <property type="entry name" value="Glycosyl_Hydrlase_43_Enz"/>
</dbReference>